<evidence type="ECO:0008006" key="5">
    <source>
        <dbReference type="Google" id="ProtNLM"/>
    </source>
</evidence>
<dbReference type="InterPro" id="IPR003615">
    <property type="entry name" value="HNH_nuc"/>
</dbReference>
<evidence type="ECO:0000313" key="3">
    <source>
        <dbReference type="EMBL" id="GAA1915311.1"/>
    </source>
</evidence>
<dbReference type="EMBL" id="BAAAOF010000002">
    <property type="protein sequence ID" value="GAA1915311.1"/>
    <property type="molecule type" value="Genomic_DNA"/>
</dbReference>
<dbReference type="InterPro" id="IPR044925">
    <property type="entry name" value="His-Me_finger_sf"/>
</dbReference>
<dbReference type="SUPFAM" id="SSF54060">
    <property type="entry name" value="His-Me finger endonucleases"/>
    <property type="match status" value="1"/>
</dbReference>
<dbReference type="Pfam" id="PF07463">
    <property type="entry name" value="NUMOD4"/>
    <property type="match status" value="1"/>
</dbReference>
<reference evidence="4" key="1">
    <citation type="journal article" date="2019" name="Int. J. Syst. Evol. Microbiol.">
        <title>The Global Catalogue of Microorganisms (GCM) 10K type strain sequencing project: providing services to taxonomists for standard genome sequencing and annotation.</title>
        <authorList>
            <consortium name="The Broad Institute Genomics Platform"/>
            <consortium name="The Broad Institute Genome Sequencing Center for Infectious Disease"/>
            <person name="Wu L."/>
            <person name="Ma J."/>
        </authorList>
    </citation>
    <scope>NUCLEOTIDE SEQUENCE [LARGE SCALE GENOMIC DNA]</scope>
    <source>
        <strain evidence="4">JCM 14900</strain>
    </source>
</reference>
<dbReference type="Gene3D" id="3.90.75.20">
    <property type="match status" value="1"/>
</dbReference>
<dbReference type="Proteomes" id="UP001501343">
    <property type="component" value="Unassembled WGS sequence"/>
</dbReference>
<comment type="caution">
    <text evidence="3">The sequence shown here is derived from an EMBL/GenBank/DDBJ whole genome shotgun (WGS) entry which is preliminary data.</text>
</comment>
<dbReference type="Pfam" id="PF13392">
    <property type="entry name" value="HNH_3"/>
    <property type="match status" value="1"/>
</dbReference>
<feature type="domain" description="HNH nuclease" evidence="2">
    <location>
        <begin position="60"/>
        <end position="102"/>
    </location>
</feature>
<organism evidence="3 4">
    <name type="scientific">Microbacterium aoyamense</name>
    <dbReference type="NCBI Taxonomy" id="344166"/>
    <lineage>
        <taxon>Bacteria</taxon>
        <taxon>Bacillati</taxon>
        <taxon>Actinomycetota</taxon>
        <taxon>Actinomycetes</taxon>
        <taxon>Micrococcales</taxon>
        <taxon>Microbacteriaceae</taxon>
        <taxon>Microbacterium</taxon>
    </lineage>
</organism>
<gene>
    <name evidence="3" type="ORF">GCM10009775_04710</name>
</gene>
<dbReference type="InterPro" id="IPR010902">
    <property type="entry name" value="NUMOD4"/>
</dbReference>
<sequence>MTDRTHSESWLPVRGFEGRYEVSDLGRVRSLLTDRVLKATFSRYATVSLRRDGRTLTCNVHTLVARAFIGECPPGQLVRHRDDDRRNNAARNLVHGTQSDNMFDAVANGVHPTASQTMCKRGHPFTDENTYHGTYTATDGAKRPRRQCRTCTNAHQRAYSIRKAAA</sequence>
<evidence type="ECO:0000259" key="2">
    <source>
        <dbReference type="Pfam" id="PF13392"/>
    </source>
</evidence>
<feature type="domain" description="NUMOD4" evidence="1">
    <location>
        <begin position="8"/>
        <end position="50"/>
    </location>
</feature>
<accession>A0ABP5AIU4</accession>
<proteinExistence type="predicted"/>
<evidence type="ECO:0000313" key="4">
    <source>
        <dbReference type="Proteomes" id="UP001501343"/>
    </source>
</evidence>
<protein>
    <recommendedName>
        <fullName evidence="5">HNH endonuclease</fullName>
    </recommendedName>
</protein>
<keyword evidence="4" id="KW-1185">Reference proteome</keyword>
<dbReference type="RefSeq" id="WP_248145006.1">
    <property type="nucleotide sequence ID" value="NZ_BAAAOF010000002.1"/>
</dbReference>
<name>A0ABP5AIU4_9MICO</name>
<evidence type="ECO:0000259" key="1">
    <source>
        <dbReference type="Pfam" id="PF07463"/>
    </source>
</evidence>